<dbReference type="EMBL" id="QNRR01000001">
    <property type="protein sequence ID" value="RBP47926.1"/>
    <property type="molecule type" value="Genomic_DNA"/>
</dbReference>
<dbReference type="SUPFAM" id="SSF51735">
    <property type="entry name" value="NAD(P)-binding Rossmann-fold domains"/>
    <property type="match status" value="1"/>
</dbReference>
<organism evidence="5 6">
    <name type="scientific">Roseimicrobium gellanilyticum</name>
    <dbReference type="NCBI Taxonomy" id="748857"/>
    <lineage>
        <taxon>Bacteria</taxon>
        <taxon>Pseudomonadati</taxon>
        <taxon>Verrucomicrobiota</taxon>
        <taxon>Verrucomicrobiia</taxon>
        <taxon>Verrucomicrobiales</taxon>
        <taxon>Verrucomicrobiaceae</taxon>
        <taxon>Roseimicrobium</taxon>
    </lineage>
</organism>
<proteinExistence type="predicted"/>
<dbReference type="GO" id="GO:0008691">
    <property type="term" value="F:3-hydroxybutyryl-CoA dehydrogenase activity"/>
    <property type="evidence" value="ECO:0007669"/>
    <property type="project" value="TreeGrafter"/>
</dbReference>
<dbReference type="OrthoDB" id="9815331at2"/>
<accession>A0A366HUH2</accession>
<dbReference type="Gene3D" id="1.10.1040.10">
    <property type="entry name" value="N-(1-d-carboxylethyl)-l-norvaline Dehydrogenase, domain 2"/>
    <property type="match status" value="1"/>
</dbReference>
<feature type="site" description="Important for catalytic activity" evidence="2">
    <location>
        <position position="150"/>
    </location>
</feature>
<evidence type="ECO:0000256" key="2">
    <source>
        <dbReference type="PIRSR" id="PIRSR000105-1"/>
    </source>
</evidence>
<dbReference type="GO" id="GO:0070403">
    <property type="term" value="F:NAD+ binding"/>
    <property type="evidence" value="ECO:0007669"/>
    <property type="project" value="InterPro"/>
</dbReference>
<dbReference type="PANTHER" id="PTHR48075">
    <property type="entry name" value="3-HYDROXYACYL-COA DEHYDROGENASE FAMILY PROTEIN"/>
    <property type="match status" value="1"/>
</dbReference>
<evidence type="ECO:0000259" key="4">
    <source>
        <dbReference type="Pfam" id="PF02737"/>
    </source>
</evidence>
<dbReference type="Pfam" id="PF02737">
    <property type="entry name" value="3HCDH_N"/>
    <property type="match status" value="1"/>
</dbReference>
<dbReference type="InterPro" id="IPR006176">
    <property type="entry name" value="3-OHacyl-CoA_DH_NAD-bd"/>
</dbReference>
<dbReference type="Proteomes" id="UP000253426">
    <property type="component" value="Unassembled WGS sequence"/>
</dbReference>
<dbReference type="InterPro" id="IPR008927">
    <property type="entry name" value="6-PGluconate_DH-like_C_sf"/>
</dbReference>
<dbReference type="RefSeq" id="WP_113956816.1">
    <property type="nucleotide sequence ID" value="NZ_QNRR01000001.1"/>
</dbReference>
<name>A0A366HUH2_9BACT</name>
<evidence type="ECO:0000259" key="3">
    <source>
        <dbReference type="Pfam" id="PF00725"/>
    </source>
</evidence>
<dbReference type="PANTHER" id="PTHR48075:SF5">
    <property type="entry name" value="3-HYDROXYBUTYRYL-COA DEHYDROGENASE"/>
    <property type="match status" value="1"/>
</dbReference>
<dbReference type="InterPro" id="IPR006108">
    <property type="entry name" value="3HC_DH_C"/>
</dbReference>
<gene>
    <name evidence="5" type="ORF">DES53_101726</name>
</gene>
<feature type="domain" description="3-hydroxyacyl-CoA dehydrogenase NAD binding" evidence="4">
    <location>
        <begin position="19"/>
        <end position="193"/>
    </location>
</feature>
<keyword evidence="1" id="KW-0560">Oxidoreductase</keyword>
<dbReference type="InterPro" id="IPR022694">
    <property type="entry name" value="3-OHacyl-CoA_DH"/>
</dbReference>
<feature type="domain" description="3-hydroxyacyl-CoA dehydrogenase C-terminal" evidence="3">
    <location>
        <begin position="196"/>
        <end position="294"/>
    </location>
</feature>
<dbReference type="InterPro" id="IPR036291">
    <property type="entry name" value="NAD(P)-bd_dom_sf"/>
</dbReference>
<evidence type="ECO:0000313" key="6">
    <source>
        <dbReference type="Proteomes" id="UP000253426"/>
    </source>
</evidence>
<evidence type="ECO:0000313" key="5">
    <source>
        <dbReference type="EMBL" id="RBP47926.1"/>
    </source>
</evidence>
<dbReference type="InterPro" id="IPR013328">
    <property type="entry name" value="6PGD_dom2"/>
</dbReference>
<dbReference type="SUPFAM" id="SSF48179">
    <property type="entry name" value="6-phosphogluconate dehydrogenase C-terminal domain-like"/>
    <property type="match status" value="1"/>
</dbReference>
<dbReference type="AlphaFoldDB" id="A0A366HUH2"/>
<comment type="caution">
    <text evidence="5">The sequence shown here is derived from an EMBL/GenBank/DDBJ whole genome shotgun (WGS) entry which is preliminary data.</text>
</comment>
<dbReference type="Gene3D" id="3.40.50.720">
    <property type="entry name" value="NAD(P)-binding Rossmann-like Domain"/>
    <property type="match status" value="1"/>
</dbReference>
<dbReference type="GO" id="GO:0006635">
    <property type="term" value="P:fatty acid beta-oxidation"/>
    <property type="evidence" value="ECO:0007669"/>
    <property type="project" value="TreeGrafter"/>
</dbReference>
<dbReference type="PIRSF" id="PIRSF000105">
    <property type="entry name" value="HCDH"/>
    <property type="match status" value="1"/>
</dbReference>
<keyword evidence="6" id="KW-1185">Reference proteome</keyword>
<dbReference type="Pfam" id="PF00725">
    <property type="entry name" value="3HCDH"/>
    <property type="match status" value="1"/>
</dbReference>
<reference evidence="5 6" key="1">
    <citation type="submission" date="2018-06" db="EMBL/GenBank/DDBJ databases">
        <title>Genomic Encyclopedia of Type Strains, Phase IV (KMG-IV): sequencing the most valuable type-strain genomes for metagenomic binning, comparative biology and taxonomic classification.</title>
        <authorList>
            <person name="Goeker M."/>
        </authorList>
    </citation>
    <scope>NUCLEOTIDE SEQUENCE [LARGE SCALE GENOMIC DNA]</scope>
    <source>
        <strain evidence="5 6">DSM 25532</strain>
    </source>
</reference>
<sequence>MTESSLSSSSTIPADIKRIGILGAGQMGAAAAVMFRRAGFEVRLWARREEKLRESKVALDAVESFLDEHFGTVDGSGGELHLEPSLVEVDATSDAVLECVVEDMGEKMDLLKQLKSCRQRDALVMTCTSALCISDMAAGSGMEPVLVGAHFWNPPHLIPVVEIIGGKDTPGMQVERAMALMKSVGKIPVKCADVPGFVGNRLMHAMWREALAMVDAGVCSAEDIDRVVKWTFALRLPALGPMENIDLVGVGLVHRVESYLFPHLATNAVPSDALSSRLKGGETGMDAGRGFYDWKERDAKATVVLRDRQIVRQLQFLREQGVFDNPQ</sequence>
<protein>
    <submittedName>
        <fullName evidence="5">3-hydroxyacyl-CoA dehydrogenase</fullName>
    </submittedName>
</protein>
<evidence type="ECO:0000256" key="1">
    <source>
        <dbReference type="ARBA" id="ARBA00023002"/>
    </source>
</evidence>